<evidence type="ECO:0000259" key="10">
    <source>
        <dbReference type="Pfam" id="PF01636"/>
    </source>
</evidence>
<keyword evidence="12" id="KW-1185">Reference proteome</keyword>
<dbReference type="Proteomes" id="UP001159042">
    <property type="component" value="Unassembled WGS sequence"/>
</dbReference>
<dbReference type="InterPro" id="IPR011009">
    <property type="entry name" value="Kinase-like_dom_sf"/>
</dbReference>
<feature type="domain" description="Aminoglycoside phosphotransferase" evidence="10">
    <location>
        <begin position="69"/>
        <end position="288"/>
    </location>
</feature>
<dbReference type="FunFam" id="3.30.200.20:FF:000549">
    <property type="entry name" value="hydroxylysine kinase"/>
    <property type="match status" value="1"/>
</dbReference>
<evidence type="ECO:0000256" key="4">
    <source>
        <dbReference type="ARBA" id="ARBA00022679"/>
    </source>
</evidence>
<comment type="subcellular location">
    <subcellularLocation>
        <location evidence="1">Cytoplasm</location>
    </subcellularLocation>
</comment>
<sequence length="364" mass="40927">MEAGDILKPGVDIKPVISLEAISELISSLYGFKVLKITEINGYDDKNYHVIVDKDSKQINPNVGKVCEQGYVLKIVNSLDSKRSEFFDAQNALLLHLGKQGVLCPKPIPLKDGTYFTKTKLTSGEHIVRLLEFIGGSILQKIPCTPKIFRLAGEFVAKLDIALQDFHHPAYDTHQSLWMLKCTPELRQFIFAVTDESRKKTILEIINEFETRVLPLSDTFQSGLIHGDFNEQNIIVEEDDGEWKIKAVIDFGDSHLASYLFELAICMAYMMVQARDLDAGGYVLAGYSSVREVPDEEFRLLKVCIAARLCQSLVMGAYSSLKDPGNSYVLTTAANGWLLLEEMWKVPEAELLQRWKTIATTEKV</sequence>
<dbReference type="Pfam" id="PF01636">
    <property type="entry name" value="APH"/>
    <property type="match status" value="1"/>
</dbReference>
<evidence type="ECO:0000256" key="7">
    <source>
        <dbReference type="ARBA" id="ARBA00037368"/>
    </source>
</evidence>
<evidence type="ECO:0000256" key="2">
    <source>
        <dbReference type="ARBA" id="ARBA00006219"/>
    </source>
</evidence>
<organism evidence="11 12">
    <name type="scientific">Exocentrus adspersus</name>
    <dbReference type="NCBI Taxonomy" id="1586481"/>
    <lineage>
        <taxon>Eukaryota</taxon>
        <taxon>Metazoa</taxon>
        <taxon>Ecdysozoa</taxon>
        <taxon>Arthropoda</taxon>
        <taxon>Hexapoda</taxon>
        <taxon>Insecta</taxon>
        <taxon>Pterygota</taxon>
        <taxon>Neoptera</taxon>
        <taxon>Endopterygota</taxon>
        <taxon>Coleoptera</taxon>
        <taxon>Polyphaga</taxon>
        <taxon>Cucujiformia</taxon>
        <taxon>Chrysomeloidea</taxon>
        <taxon>Cerambycidae</taxon>
        <taxon>Lamiinae</taxon>
        <taxon>Acanthocinini</taxon>
        <taxon>Exocentrus</taxon>
    </lineage>
</organism>
<comment type="function">
    <text evidence="7">Catalyzes the GTP-dependent phosphorylation of 5-hydroxy-L-lysine.</text>
</comment>
<accession>A0AAV8WCA9</accession>
<protein>
    <recommendedName>
        <fullName evidence="9">Hydroxylysine kinase</fullName>
        <ecNumber evidence="8">2.7.1.81</ecNumber>
    </recommendedName>
</protein>
<dbReference type="InterPro" id="IPR050249">
    <property type="entry name" value="Pseudomonas-type_ThrB"/>
</dbReference>
<dbReference type="Gene3D" id="3.30.200.20">
    <property type="entry name" value="Phosphorylase Kinase, domain 1"/>
    <property type="match status" value="1"/>
</dbReference>
<evidence type="ECO:0000256" key="8">
    <source>
        <dbReference type="ARBA" id="ARBA00038873"/>
    </source>
</evidence>
<dbReference type="PANTHER" id="PTHR21064">
    <property type="entry name" value="AMINOGLYCOSIDE PHOSPHOTRANSFERASE DOMAIN-CONTAINING PROTEIN-RELATED"/>
    <property type="match status" value="1"/>
</dbReference>
<comment type="similarity">
    <text evidence="2">Belongs to the aminoglycoside phosphotransferase family.</text>
</comment>
<dbReference type="PANTHER" id="PTHR21064:SF1">
    <property type="entry name" value="HYDROXYLYSINE KINASE"/>
    <property type="match status" value="1"/>
</dbReference>
<evidence type="ECO:0000256" key="9">
    <source>
        <dbReference type="ARBA" id="ARBA00040505"/>
    </source>
</evidence>
<dbReference type="EMBL" id="JANEYG010000003">
    <property type="protein sequence ID" value="KAJ8924242.1"/>
    <property type="molecule type" value="Genomic_DNA"/>
</dbReference>
<dbReference type="GO" id="GO:0005737">
    <property type="term" value="C:cytoplasm"/>
    <property type="evidence" value="ECO:0007669"/>
    <property type="project" value="UniProtKB-SubCell"/>
</dbReference>
<reference evidence="11 12" key="1">
    <citation type="journal article" date="2023" name="Insect Mol. Biol.">
        <title>Genome sequencing provides insights into the evolution of gene families encoding plant cell wall-degrading enzymes in longhorned beetles.</title>
        <authorList>
            <person name="Shin N.R."/>
            <person name="Okamura Y."/>
            <person name="Kirsch R."/>
            <person name="Pauchet Y."/>
        </authorList>
    </citation>
    <scope>NUCLEOTIDE SEQUENCE [LARGE SCALE GENOMIC DNA]</scope>
    <source>
        <strain evidence="11">EAD_L_NR</strain>
    </source>
</reference>
<dbReference type="SUPFAM" id="SSF56112">
    <property type="entry name" value="Protein kinase-like (PK-like)"/>
    <property type="match status" value="1"/>
</dbReference>
<dbReference type="Gene3D" id="3.90.1200.10">
    <property type="match status" value="1"/>
</dbReference>
<evidence type="ECO:0000256" key="6">
    <source>
        <dbReference type="ARBA" id="ARBA00036820"/>
    </source>
</evidence>
<keyword evidence="5" id="KW-0418">Kinase</keyword>
<dbReference type="FunFam" id="3.90.1200.10:FF:000007">
    <property type="entry name" value="hydroxylysine kinase isoform X1"/>
    <property type="match status" value="1"/>
</dbReference>
<proteinExistence type="inferred from homology"/>
<dbReference type="InterPro" id="IPR002575">
    <property type="entry name" value="Aminoglycoside_PTrfase"/>
</dbReference>
<evidence type="ECO:0000313" key="11">
    <source>
        <dbReference type="EMBL" id="KAJ8924242.1"/>
    </source>
</evidence>
<evidence type="ECO:0000256" key="5">
    <source>
        <dbReference type="ARBA" id="ARBA00022777"/>
    </source>
</evidence>
<evidence type="ECO:0000256" key="1">
    <source>
        <dbReference type="ARBA" id="ARBA00004496"/>
    </source>
</evidence>
<dbReference type="AlphaFoldDB" id="A0AAV8WCA9"/>
<evidence type="ECO:0000256" key="3">
    <source>
        <dbReference type="ARBA" id="ARBA00022490"/>
    </source>
</evidence>
<dbReference type="EC" id="2.7.1.81" evidence="8"/>
<keyword evidence="4" id="KW-0808">Transferase</keyword>
<name>A0AAV8WCA9_9CUCU</name>
<dbReference type="GO" id="GO:0047992">
    <property type="term" value="F:hydroxylysine kinase activity"/>
    <property type="evidence" value="ECO:0007669"/>
    <property type="project" value="UniProtKB-EC"/>
</dbReference>
<keyword evidence="3" id="KW-0963">Cytoplasm</keyword>
<comment type="caution">
    <text evidence="11">The sequence shown here is derived from an EMBL/GenBank/DDBJ whole genome shotgun (WGS) entry which is preliminary data.</text>
</comment>
<evidence type="ECO:0000313" key="12">
    <source>
        <dbReference type="Proteomes" id="UP001159042"/>
    </source>
</evidence>
<comment type="catalytic activity">
    <reaction evidence="6">
        <text>(5R)-5-hydroxy-L-lysine + GTP = (5R)-5-phosphooxy-L-lysine + GDP + H(+)</text>
        <dbReference type="Rhea" id="RHEA:19049"/>
        <dbReference type="ChEBI" id="CHEBI:15378"/>
        <dbReference type="ChEBI" id="CHEBI:37565"/>
        <dbReference type="ChEBI" id="CHEBI:57882"/>
        <dbReference type="ChEBI" id="CHEBI:58189"/>
        <dbReference type="ChEBI" id="CHEBI:58357"/>
        <dbReference type="EC" id="2.7.1.81"/>
    </reaction>
</comment>
<gene>
    <name evidence="11" type="ORF">NQ315_007034</name>
</gene>